<evidence type="ECO:0000313" key="4">
    <source>
        <dbReference type="EMBL" id="MFC5001609.1"/>
    </source>
</evidence>
<keyword evidence="5" id="KW-1185">Reference proteome</keyword>
<dbReference type="Gene3D" id="3.40.630.30">
    <property type="match status" value="1"/>
</dbReference>
<name>A0ABV9VZR6_9ACTN</name>
<organism evidence="4 5">
    <name type="scientific">Dactylosporangium cerinum</name>
    <dbReference type="NCBI Taxonomy" id="1434730"/>
    <lineage>
        <taxon>Bacteria</taxon>
        <taxon>Bacillati</taxon>
        <taxon>Actinomycetota</taxon>
        <taxon>Actinomycetes</taxon>
        <taxon>Micromonosporales</taxon>
        <taxon>Micromonosporaceae</taxon>
        <taxon>Dactylosporangium</taxon>
    </lineage>
</organism>
<dbReference type="SUPFAM" id="SSF55729">
    <property type="entry name" value="Acyl-CoA N-acyltransferases (Nat)"/>
    <property type="match status" value="1"/>
</dbReference>
<dbReference type="PROSITE" id="PS51186">
    <property type="entry name" value="GNAT"/>
    <property type="match status" value="1"/>
</dbReference>
<dbReference type="RefSeq" id="WP_380118854.1">
    <property type="nucleotide sequence ID" value="NZ_JBHSIU010000037.1"/>
</dbReference>
<sequence>MNTLVITRVAERQWHALDDDLVVGRGDASPRPDGRLFLSVDAWHDDVFAHLAEAMLAALPRPLHTVVDEADLDLRTRWVQAGLTTRRREWEYVMPSGGDGAAPPPGLTLLPVGTAELDPLRHLDRTIRAEIEATIGWDRMPAAVLSRPLDPTHYAVATELGAYVGLARLALLPRHTKIGLIAVRSDHRRRGIARALLAEILAATQARGAGTVSADVHEANTAAIALFEAAGARRAGSNLELVIH</sequence>
<feature type="domain" description="N-acetyltransferase" evidence="3">
    <location>
        <begin position="107"/>
        <end position="244"/>
    </location>
</feature>
<dbReference type="EC" id="2.3.1.-" evidence="4"/>
<dbReference type="CDD" id="cd04301">
    <property type="entry name" value="NAT_SF"/>
    <property type="match status" value="1"/>
</dbReference>
<dbReference type="PANTHER" id="PTHR43877:SF1">
    <property type="entry name" value="ACETYLTRANSFERASE"/>
    <property type="match status" value="1"/>
</dbReference>
<dbReference type="Proteomes" id="UP001595912">
    <property type="component" value="Unassembled WGS sequence"/>
</dbReference>
<proteinExistence type="predicted"/>
<keyword evidence="2 4" id="KW-0012">Acyltransferase</keyword>
<protein>
    <submittedName>
        <fullName evidence="4">GNAT family N-acetyltransferase</fullName>
        <ecNumber evidence="4">2.3.1.-</ecNumber>
    </submittedName>
</protein>
<evidence type="ECO:0000256" key="2">
    <source>
        <dbReference type="ARBA" id="ARBA00023315"/>
    </source>
</evidence>
<evidence type="ECO:0000313" key="5">
    <source>
        <dbReference type="Proteomes" id="UP001595912"/>
    </source>
</evidence>
<dbReference type="GO" id="GO:0016746">
    <property type="term" value="F:acyltransferase activity"/>
    <property type="evidence" value="ECO:0007669"/>
    <property type="project" value="UniProtKB-KW"/>
</dbReference>
<dbReference type="Pfam" id="PF00583">
    <property type="entry name" value="Acetyltransf_1"/>
    <property type="match status" value="1"/>
</dbReference>
<dbReference type="InterPro" id="IPR000182">
    <property type="entry name" value="GNAT_dom"/>
</dbReference>
<reference evidence="5" key="1">
    <citation type="journal article" date="2019" name="Int. J. Syst. Evol. Microbiol.">
        <title>The Global Catalogue of Microorganisms (GCM) 10K type strain sequencing project: providing services to taxonomists for standard genome sequencing and annotation.</title>
        <authorList>
            <consortium name="The Broad Institute Genomics Platform"/>
            <consortium name="The Broad Institute Genome Sequencing Center for Infectious Disease"/>
            <person name="Wu L."/>
            <person name="Ma J."/>
        </authorList>
    </citation>
    <scope>NUCLEOTIDE SEQUENCE [LARGE SCALE GENOMIC DNA]</scope>
    <source>
        <strain evidence="5">CGMCC 4.7152</strain>
    </source>
</reference>
<evidence type="ECO:0000256" key="1">
    <source>
        <dbReference type="ARBA" id="ARBA00022679"/>
    </source>
</evidence>
<evidence type="ECO:0000259" key="3">
    <source>
        <dbReference type="PROSITE" id="PS51186"/>
    </source>
</evidence>
<gene>
    <name evidence="4" type="ORF">ACFPIJ_27710</name>
</gene>
<dbReference type="InterPro" id="IPR050832">
    <property type="entry name" value="Bact_Acetyltransf"/>
</dbReference>
<dbReference type="PANTHER" id="PTHR43877">
    <property type="entry name" value="AMINOALKYLPHOSPHONATE N-ACETYLTRANSFERASE-RELATED-RELATED"/>
    <property type="match status" value="1"/>
</dbReference>
<keyword evidence="1 4" id="KW-0808">Transferase</keyword>
<accession>A0ABV9VZR6</accession>
<dbReference type="InterPro" id="IPR016181">
    <property type="entry name" value="Acyl_CoA_acyltransferase"/>
</dbReference>
<comment type="caution">
    <text evidence="4">The sequence shown here is derived from an EMBL/GenBank/DDBJ whole genome shotgun (WGS) entry which is preliminary data.</text>
</comment>
<dbReference type="EMBL" id="JBHSIU010000037">
    <property type="protein sequence ID" value="MFC5001609.1"/>
    <property type="molecule type" value="Genomic_DNA"/>
</dbReference>